<name>A0ABX7WVL9_9GAMM</name>
<dbReference type="RefSeq" id="WP_210223847.1">
    <property type="nucleotide sequence ID" value="NZ_CP072801.1"/>
</dbReference>
<gene>
    <name evidence="1" type="ORF">J9253_06545</name>
</gene>
<evidence type="ECO:0000313" key="1">
    <source>
        <dbReference type="EMBL" id="QTR47587.1"/>
    </source>
</evidence>
<dbReference type="Pfam" id="PF11848">
    <property type="entry name" value="DUF3368"/>
    <property type="match status" value="1"/>
</dbReference>
<keyword evidence="2" id="KW-1185">Reference proteome</keyword>
<organism evidence="1 2">
    <name type="scientific">Thiothrix litoralis</name>
    <dbReference type="NCBI Taxonomy" id="2891210"/>
    <lineage>
        <taxon>Bacteria</taxon>
        <taxon>Pseudomonadati</taxon>
        <taxon>Pseudomonadota</taxon>
        <taxon>Gammaproteobacteria</taxon>
        <taxon>Thiotrichales</taxon>
        <taxon>Thiotrichaceae</taxon>
        <taxon>Thiothrix</taxon>
    </lineage>
</organism>
<dbReference type="Proteomes" id="UP000672039">
    <property type="component" value="Chromosome"/>
</dbReference>
<sequence length="159" mass="17493">MKELIVADSSPLITLLNIGRFNLLGKLFTHIIVPSMVAEEVGRGETSDSVWFTMQQSGFVRLVILPADQRLSVLLLQIDPGESEAILLADQLKLPLLIDDKAGRKMASLMGLKITGLVGILGALKKQGEITSTEMPEILDALENVEFRLSVDLKRRLLE</sequence>
<dbReference type="PANTHER" id="PTHR39550">
    <property type="entry name" value="SLL0658 PROTEIN"/>
    <property type="match status" value="1"/>
</dbReference>
<dbReference type="EMBL" id="CP072801">
    <property type="protein sequence ID" value="QTR47587.1"/>
    <property type="molecule type" value="Genomic_DNA"/>
</dbReference>
<dbReference type="InterPro" id="IPR021799">
    <property type="entry name" value="PIN-like_prokaryotic"/>
</dbReference>
<accession>A0ABX7WVL9</accession>
<evidence type="ECO:0000313" key="2">
    <source>
        <dbReference type="Proteomes" id="UP000672039"/>
    </source>
</evidence>
<reference evidence="1 2" key="1">
    <citation type="submission" date="2021-04" db="EMBL/GenBank/DDBJ databases">
        <title>Genomics, taxonomy and metabolism of representatives of sulfur bacteria of the genus Thiothrix: Thiothrix fructosivorans QT, Thiothrix unzii A1T and three new species, Thiothrix subterranea sp. nov., Thiothrix litoralis sp. nov. and 'Candidatus Thiothrix anitrata' sp. nov.</title>
        <authorList>
            <person name="Ravin N.V."/>
            <person name="Smolyakov D."/>
            <person name="Rudenko T.S."/>
            <person name="Mardanov A.V."/>
            <person name="Beletsky A.V."/>
            <person name="Markov N.D."/>
            <person name="Fomenkov A.I."/>
            <person name="Roberts R.J."/>
            <person name="Karnachuk O.V."/>
            <person name="Novikov A."/>
            <person name="Grabovich M.Y."/>
        </authorList>
    </citation>
    <scope>NUCLEOTIDE SEQUENCE [LARGE SCALE GENOMIC DNA]</scope>
    <source>
        <strain evidence="1 2">AS</strain>
    </source>
</reference>
<dbReference type="PANTHER" id="PTHR39550:SF1">
    <property type="entry name" value="SLL0658 PROTEIN"/>
    <property type="match status" value="1"/>
</dbReference>
<protein>
    <submittedName>
        <fullName evidence="1">DUF3368 domain-containing protein</fullName>
    </submittedName>
</protein>
<proteinExistence type="predicted"/>